<feature type="transmembrane region" description="Helical" evidence="5">
    <location>
        <begin position="1175"/>
        <end position="1194"/>
    </location>
</feature>
<evidence type="ECO:0000256" key="5">
    <source>
        <dbReference type="SAM" id="Phobius"/>
    </source>
</evidence>
<feature type="compositionally biased region" description="Basic and acidic residues" evidence="4">
    <location>
        <begin position="470"/>
        <end position="484"/>
    </location>
</feature>
<dbReference type="Pfam" id="PF01833">
    <property type="entry name" value="TIG"/>
    <property type="match status" value="1"/>
</dbReference>
<gene>
    <name evidence="7" type="primary">ABSGL_01537.1 scaffold 1653</name>
</gene>
<feature type="region of interest" description="Disordered" evidence="4">
    <location>
        <begin position="231"/>
        <end position="263"/>
    </location>
</feature>
<dbReference type="OrthoDB" id="71307at2759"/>
<evidence type="ECO:0000313" key="8">
    <source>
        <dbReference type="Proteomes" id="UP000078561"/>
    </source>
</evidence>
<feature type="region of interest" description="Disordered" evidence="4">
    <location>
        <begin position="931"/>
        <end position="987"/>
    </location>
</feature>
<feature type="compositionally biased region" description="Acidic residues" evidence="4">
    <location>
        <begin position="972"/>
        <end position="983"/>
    </location>
</feature>
<dbReference type="Pfam" id="PF25603">
    <property type="entry name" value="SPT23_MGA2_DBD"/>
    <property type="match status" value="1"/>
</dbReference>
<evidence type="ECO:0000313" key="7">
    <source>
        <dbReference type="EMBL" id="SAL96164.1"/>
    </source>
</evidence>
<dbReference type="SMART" id="SM00248">
    <property type="entry name" value="ANK"/>
    <property type="match status" value="2"/>
</dbReference>
<dbReference type="InterPro" id="IPR013783">
    <property type="entry name" value="Ig-like_fold"/>
</dbReference>
<feature type="compositionally biased region" description="Low complexity" evidence="4">
    <location>
        <begin position="242"/>
        <end position="263"/>
    </location>
</feature>
<feature type="compositionally biased region" description="Low complexity" evidence="4">
    <location>
        <begin position="675"/>
        <end position="687"/>
    </location>
</feature>
<proteinExistence type="predicted"/>
<dbReference type="InterPro" id="IPR036770">
    <property type="entry name" value="Ankyrin_rpt-contain_sf"/>
</dbReference>
<evidence type="ECO:0000256" key="4">
    <source>
        <dbReference type="SAM" id="MobiDB-lite"/>
    </source>
</evidence>
<feature type="region of interest" description="Disordered" evidence="4">
    <location>
        <begin position="1110"/>
        <end position="1131"/>
    </location>
</feature>
<dbReference type="EMBL" id="LT550709">
    <property type="protein sequence ID" value="SAL96164.1"/>
    <property type="molecule type" value="Genomic_DNA"/>
</dbReference>
<accession>A0A163IYX5</accession>
<dbReference type="Gene3D" id="2.60.40.10">
    <property type="entry name" value="Immunoglobulins"/>
    <property type="match status" value="1"/>
</dbReference>
<dbReference type="SMART" id="SM00429">
    <property type="entry name" value="IPT"/>
    <property type="match status" value="1"/>
</dbReference>
<evidence type="ECO:0000259" key="6">
    <source>
        <dbReference type="SMART" id="SM00429"/>
    </source>
</evidence>
<protein>
    <recommendedName>
        <fullName evidence="6">IPT/TIG domain-containing protein</fullName>
    </recommendedName>
</protein>
<dbReference type="Gene3D" id="1.25.40.20">
    <property type="entry name" value="Ankyrin repeat-containing domain"/>
    <property type="match status" value="1"/>
</dbReference>
<feature type="compositionally biased region" description="Low complexity" evidence="4">
    <location>
        <begin position="584"/>
        <end position="600"/>
    </location>
</feature>
<feature type="repeat" description="ANK" evidence="3">
    <location>
        <begin position="1052"/>
        <end position="1078"/>
    </location>
</feature>
<dbReference type="STRING" id="4829.A0A163IYX5"/>
<reference evidence="7" key="1">
    <citation type="submission" date="2016-04" db="EMBL/GenBank/DDBJ databases">
        <authorList>
            <person name="Evans L.H."/>
            <person name="Alamgir A."/>
            <person name="Owens N."/>
            <person name="Weber N.D."/>
            <person name="Virtaneva K."/>
            <person name="Barbian K."/>
            <person name="Babar A."/>
            <person name="Rosenke K."/>
        </authorList>
    </citation>
    <scope>NUCLEOTIDE SEQUENCE [LARGE SCALE GENOMIC DNA]</scope>
    <source>
        <strain evidence="7">CBS 101.48</strain>
    </source>
</reference>
<dbReference type="InterPro" id="IPR002110">
    <property type="entry name" value="Ankyrin_rpt"/>
</dbReference>
<dbReference type="AlphaFoldDB" id="A0A163IYX5"/>
<feature type="compositionally biased region" description="Low complexity" evidence="4">
    <location>
        <begin position="934"/>
        <end position="944"/>
    </location>
</feature>
<name>A0A163IYX5_ABSGL</name>
<dbReference type="SUPFAM" id="SSF48403">
    <property type="entry name" value="Ankyrin repeat"/>
    <property type="match status" value="1"/>
</dbReference>
<keyword evidence="1" id="KW-0677">Repeat</keyword>
<dbReference type="Proteomes" id="UP000078561">
    <property type="component" value="Unassembled WGS sequence"/>
</dbReference>
<dbReference type="PANTHER" id="PTHR24173">
    <property type="entry name" value="ANKYRIN REPEAT CONTAINING"/>
    <property type="match status" value="1"/>
</dbReference>
<feature type="region of interest" description="Disordered" evidence="4">
    <location>
        <begin position="469"/>
        <end position="498"/>
    </location>
</feature>
<dbReference type="FunCoup" id="A0A163IYX5">
    <property type="interactions" value="214"/>
</dbReference>
<dbReference type="PROSITE" id="PS50088">
    <property type="entry name" value="ANK_REPEAT"/>
    <property type="match status" value="2"/>
</dbReference>
<sequence length="1221" mass="135258">MLVDHKSVHKEKRAHRKTRGYHELVFHTKLTVRSGSNPALPLGKPNGLITFHISRDLHESHFSTSQSDENKALIRESSAWNNLTFPGRSLKQSMGTFGSMLWNPSDQRPGHALFPSHDTLAAYTIDPFRAPPSTVCAFPHSGVIFLFGWIRIAFVECRDAIEKAGLDSSQGTNMTQFQKGHHHHPCSPTSPTRTLDSDTNDALESIDHLDPLFPDIMPAHLMDESYAMQQHGRQPYPDHDMPSPSASLHDSSASSSAPTPSPVSQYDVLHTDKHVMPSDLLPDNDVMYKSETSYKGQAPALLTHTHELSLLQNNSYMISTMELPDSYHRLTAAFYARSSNMFDSNNDSSTDATSPLTNGSSLDDNLQIRVLGVPNHGAKSRVETQIKLCIQLLTSTGTKVPSWSYLRLPETMLARSKLRKSQQQKLLDGSVATMVSDESKVLTLDARVICSTDASRTVRMCTGCVRRERKRAERTKDGKPRYEADLTSTSGDSHDKDLKHHSAENMMEKDRDRILLFNCSPMVNFSSGDTILPTRITCYCRHHNEKVGFRIQFVMRNHQGSVVAKGCSPPIMITDDHKSSKQRNNSISDGSTNDNSTTTTSRKRGRSDYEINQQSLDTPAPSRRGSLSNHHHHQHHQPSASITTPLHMNPSASFIIPSSASSPYQLDHPSPPADSTTTPGSSLSSSPQMMLIGNDLAMTPLPPIDEPTPYIYQHPISQADTIQTSYLMNGPPQQDVTTMNYNSQHPVLASNNDSDNNRFHFSQPANTVRDNEAPWPLNRRRRLGNHEDGTFYGSEETAASPVWRRPDHQNTPHLERLVPAQGPTYGGVEVTVLGSGFYRGLTCLFGEHAASTVYWNPNTLVCVLPPAATPGPVLVSFKEHPIFLEGQDVPLFTYYDASDQGLLELALQVVGMKMTGKLHDAKHIAMLIVRGDQQRSQQQQQQQQYGSNHTGQQDGFEKDDSNDDQSTVASHDDDDDDDDDDSLDAWTWREGGGLETHILNALEASNTHDLMQTNPSGHTMLHLAVLLRYGALTKMLLHKMADRNVIDQPDRNGCTALHLACLSNNAPMVQLLLEAGAEATGSCCLGSSLALATDPSVRSLLLHALPANAPASPLPSSPSSSSLSPPPLPRRLSFKSHVRRFYTLKPRGDDASVTATNDLDRNGLGFVQYKHDRRLFLFWLPLLIVTIGLLYYQILGDRTLLTLLQDMIPFRHHGVNSIVGY</sequence>
<feature type="domain" description="IPT/TIG" evidence="6">
    <location>
        <begin position="811"/>
        <end position="895"/>
    </location>
</feature>
<dbReference type="InterPro" id="IPR014756">
    <property type="entry name" value="Ig_E-set"/>
</dbReference>
<feature type="compositionally biased region" description="Low complexity" evidence="4">
    <location>
        <begin position="650"/>
        <end position="663"/>
    </location>
</feature>
<feature type="repeat" description="ANK" evidence="3">
    <location>
        <begin position="1016"/>
        <end position="1048"/>
    </location>
</feature>
<keyword evidence="5" id="KW-0472">Membrane</keyword>
<dbReference type="CDD" id="cd00102">
    <property type="entry name" value="IPT"/>
    <property type="match status" value="1"/>
</dbReference>
<dbReference type="PANTHER" id="PTHR24173:SF74">
    <property type="entry name" value="ANKYRIN REPEAT DOMAIN-CONTAINING PROTEIN 16"/>
    <property type="match status" value="1"/>
</dbReference>
<keyword evidence="5" id="KW-1133">Transmembrane helix</keyword>
<dbReference type="InParanoid" id="A0A163IYX5"/>
<evidence type="ECO:0000256" key="3">
    <source>
        <dbReference type="PROSITE-ProRule" id="PRU00023"/>
    </source>
</evidence>
<feature type="region of interest" description="Disordered" evidence="4">
    <location>
        <begin position="170"/>
        <end position="199"/>
    </location>
</feature>
<dbReference type="Pfam" id="PF12796">
    <property type="entry name" value="Ank_2"/>
    <property type="match status" value="1"/>
</dbReference>
<evidence type="ECO:0000256" key="2">
    <source>
        <dbReference type="ARBA" id="ARBA00023043"/>
    </source>
</evidence>
<keyword evidence="5" id="KW-0812">Transmembrane</keyword>
<feature type="region of interest" description="Disordered" evidence="4">
    <location>
        <begin position="563"/>
        <end position="688"/>
    </location>
</feature>
<dbReference type="SUPFAM" id="SSF81296">
    <property type="entry name" value="E set domains"/>
    <property type="match status" value="1"/>
</dbReference>
<dbReference type="InterPro" id="IPR002909">
    <property type="entry name" value="IPT_dom"/>
</dbReference>
<dbReference type="InterPro" id="IPR057962">
    <property type="entry name" value="SPT23_MGA2_DBD"/>
</dbReference>
<dbReference type="PROSITE" id="PS50297">
    <property type="entry name" value="ANK_REP_REGION"/>
    <property type="match status" value="1"/>
</dbReference>
<evidence type="ECO:0000256" key="1">
    <source>
        <dbReference type="ARBA" id="ARBA00022737"/>
    </source>
</evidence>
<keyword evidence="8" id="KW-1185">Reference proteome</keyword>
<organism evidence="7">
    <name type="scientific">Absidia glauca</name>
    <name type="common">Pin mould</name>
    <dbReference type="NCBI Taxonomy" id="4829"/>
    <lineage>
        <taxon>Eukaryota</taxon>
        <taxon>Fungi</taxon>
        <taxon>Fungi incertae sedis</taxon>
        <taxon>Mucoromycota</taxon>
        <taxon>Mucoromycotina</taxon>
        <taxon>Mucoromycetes</taxon>
        <taxon>Mucorales</taxon>
        <taxon>Cunninghamellaceae</taxon>
        <taxon>Absidia</taxon>
    </lineage>
</organism>
<keyword evidence="2 3" id="KW-0040">ANK repeat</keyword>